<dbReference type="PANTHER" id="PTHR21011:SF1">
    <property type="entry name" value="SMALL RIBOSOMAL SUBUNIT PROTEIN BS6M"/>
    <property type="match status" value="1"/>
</dbReference>
<dbReference type="Gene3D" id="3.30.70.60">
    <property type="match status" value="1"/>
</dbReference>
<proteinExistence type="inferred from homology"/>
<dbReference type="GO" id="GO:0006412">
    <property type="term" value="P:translation"/>
    <property type="evidence" value="ECO:0007669"/>
    <property type="project" value="InterPro"/>
</dbReference>
<name>A0A1F8DRC8_9BACT</name>
<evidence type="ECO:0000256" key="3">
    <source>
        <dbReference type="ARBA" id="ARBA00035520"/>
    </source>
</evidence>
<dbReference type="PANTHER" id="PTHR21011">
    <property type="entry name" value="MITOCHONDRIAL 28S RIBOSOMAL PROTEIN S6"/>
    <property type="match status" value="1"/>
</dbReference>
<organism evidence="4 5">
    <name type="scientific">Candidatus Wolfebacteria bacterium RIFCSPHIGHO2_01_FULL_48_22</name>
    <dbReference type="NCBI Taxonomy" id="1802555"/>
    <lineage>
        <taxon>Bacteria</taxon>
        <taxon>Candidatus Wolfeibacteriota</taxon>
    </lineage>
</organism>
<comment type="similarity">
    <text evidence="1">Belongs to the bacterial ribosomal protein bS6 family.</text>
</comment>
<evidence type="ECO:0000256" key="2">
    <source>
        <dbReference type="ARBA" id="ARBA00035294"/>
    </source>
</evidence>
<protein>
    <recommendedName>
        <fullName evidence="2">Small ribosomal subunit protein bS6</fullName>
    </recommendedName>
    <alternativeName>
        <fullName evidence="3">30S ribosomal protein S6</fullName>
    </alternativeName>
</protein>
<reference evidence="4 5" key="1">
    <citation type="journal article" date="2016" name="Nat. Commun.">
        <title>Thousands of microbial genomes shed light on interconnected biogeochemical processes in an aquifer system.</title>
        <authorList>
            <person name="Anantharaman K."/>
            <person name="Brown C.T."/>
            <person name="Hug L.A."/>
            <person name="Sharon I."/>
            <person name="Castelle C.J."/>
            <person name="Probst A.J."/>
            <person name="Thomas B.C."/>
            <person name="Singh A."/>
            <person name="Wilkins M.J."/>
            <person name="Karaoz U."/>
            <person name="Brodie E.L."/>
            <person name="Williams K.H."/>
            <person name="Hubbard S.S."/>
            <person name="Banfield J.F."/>
        </authorList>
    </citation>
    <scope>NUCLEOTIDE SEQUENCE [LARGE SCALE GENOMIC DNA]</scope>
</reference>
<dbReference type="GO" id="GO:0005840">
    <property type="term" value="C:ribosome"/>
    <property type="evidence" value="ECO:0007669"/>
    <property type="project" value="InterPro"/>
</dbReference>
<dbReference type="SUPFAM" id="SSF54995">
    <property type="entry name" value="Ribosomal protein S6"/>
    <property type="match status" value="1"/>
</dbReference>
<dbReference type="InterPro" id="IPR035980">
    <property type="entry name" value="Ribosomal_bS6_sf"/>
</dbReference>
<accession>A0A1F8DRC8</accession>
<dbReference type="Proteomes" id="UP000177029">
    <property type="component" value="Unassembled WGS sequence"/>
</dbReference>
<dbReference type="AlphaFoldDB" id="A0A1F8DRC8"/>
<dbReference type="STRING" id="1802555.A2755_01005"/>
<evidence type="ECO:0000313" key="4">
    <source>
        <dbReference type="EMBL" id="OGM90398.1"/>
    </source>
</evidence>
<dbReference type="GO" id="GO:0070181">
    <property type="term" value="F:small ribosomal subunit rRNA binding"/>
    <property type="evidence" value="ECO:0007669"/>
    <property type="project" value="TreeGrafter"/>
</dbReference>
<dbReference type="InterPro" id="IPR000529">
    <property type="entry name" value="Ribosomal_bS6"/>
</dbReference>
<dbReference type="InterPro" id="IPR014717">
    <property type="entry name" value="Transl_elong_EF1B/ribsomal_bS6"/>
</dbReference>
<sequence>MAESADNQDKKPERAYELAYSVSSRVSEDKLGDVVMRLKNILEKQGVFVTFDEFPRFRQLAYALTKSLGGKNEKYSNAYFGWMRFETNATALAEINAGFERDADIVRFLIVKTDRDYKTSIHTPPRRREMPKRDVVKANVVKAPSMTEAEIDKTIEELLVE</sequence>
<dbReference type="Pfam" id="PF01250">
    <property type="entry name" value="Ribosomal_S6"/>
    <property type="match status" value="1"/>
</dbReference>
<evidence type="ECO:0000313" key="5">
    <source>
        <dbReference type="Proteomes" id="UP000177029"/>
    </source>
</evidence>
<gene>
    <name evidence="4" type="ORF">A2755_01005</name>
</gene>
<dbReference type="EMBL" id="MGIP01000025">
    <property type="protein sequence ID" value="OGM90398.1"/>
    <property type="molecule type" value="Genomic_DNA"/>
</dbReference>
<dbReference type="GO" id="GO:0003735">
    <property type="term" value="F:structural constituent of ribosome"/>
    <property type="evidence" value="ECO:0007669"/>
    <property type="project" value="InterPro"/>
</dbReference>
<comment type="caution">
    <text evidence="4">The sequence shown here is derived from an EMBL/GenBank/DDBJ whole genome shotgun (WGS) entry which is preliminary data.</text>
</comment>
<dbReference type="GO" id="GO:0005737">
    <property type="term" value="C:cytoplasm"/>
    <property type="evidence" value="ECO:0007669"/>
    <property type="project" value="UniProtKB-ARBA"/>
</dbReference>
<evidence type="ECO:0000256" key="1">
    <source>
        <dbReference type="ARBA" id="ARBA00009512"/>
    </source>
</evidence>